<dbReference type="EMBL" id="CADILD010000002">
    <property type="protein sequence ID" value="CAB3871626.1"/>
    <property type="molecule type" value="Genomic_DNA"/>
</dbReference>
<accession>A0A6S7D8Q2</accession>
<dbReference type="Proteomes" id="UP000494105">
    <property type="component" value="Unassembled WGS sequence"/>
</dbReference>
<dbReference type="RefSeq" id="WP_175128723.1">
    <property type="nucleotide sequence ID" value="NZ_CADILD010000002.1"/>
</dbReference>
<dbReference type="PANTHER" id="PTHR12526">
    <property type="entry name" value="GLYCOSYLTRANSFERASE"/>
    <property type="match status" value="1"/>
</dbReference>
<proteinExistence type="predicted"/>
<evidence type="ECO:0000313" key="3">
    <source>
        <dbReference type="Proteomes" id="UP000494105"/>
    </source>
</evidence>
<name>A0A6S7D8Q2_9BURK</name>
<protein>
    <recommendedName>
        <fullName evidence="1">Spore protein YkvP/CgeB glycosyl transferase-like domain-containing protein</fullName>
    </recommendedName>
</protein>
<evidence type="ECO:0000259" key="1">
    <source>
        <dbReference type="Pfam" id="PF13524"/>
    </source>
</evidence>
<dbReference type="CDD" id="cd03801">
    <property type="entry name" value="GT4_PimA-like"/>
    <property type="match status" value="1"/>
</dbReference>
<evidence type="ECO:0000313" key="2">
    <source>
        <dbReference type="EMBL" id="CAB3871626.1"/>
    </source>
</evidence>
<feature type="domain" description="Spore protein YkvP/CgeB glycosyl transferase-like" evidence="1">
    <location>
        <begin position="264"/>
        <end position="371"/>
    </location>
</feature>
<dbReference type="AlphaFoldDB" id="A0A6S7D8Q2"/>
<dbReference type="InterPro" id="IPR055259">
    <property type="entry name" value="YkvP/CgeB_Glyco_trans-like"/>
</dbReference>
<dbReference type="Pfam" id="PF13524">
    <property type="entry name" value="Glyco_trans_1_2"/>
    <property type="match status" value="1"/>
</dbReference>
<gene>
    <name evidence="2" type="ORF">LMG1861_02795</name>
</gene>
<dbReference type="SUPFAM" id="SSF53756">
    <property type="entry name" value="UDP-Glycosyltransferase/glycogen phosphorylase"/>
    <property type="match status" value="1"/>
</dbReference>
<dbReference type="Pfam" id="PF13692">
    <property type="entry name" value="Glyco_trans_1_4"/>
    <property type="match status" value="1"/>
</dbReference>
<organism evidence="2 3">
    <name type="scientific">Achromobacter piechaudii</name>
    <dbReference type="NCBI Taxonomy" id="72556"/>
    <lineage>
        <taxon>Bacteria</taxon>
        <taxon>Pseudomonadati</taxon>
        <taxon>Pseudomonadota</taxon>
        <taxon>Betaproteobacteria</taxon>
        <taxon>Burkholderiales</taxon>
        <taxon>Alcaligenaceae</taxon>
        <taxon>Achromobacter</taxon>
    </lineage>
</organism>
<sequence length="1120" mass="126204">MNESIVRQAATEYARGNYGAALAFYKKLASMLGDRFFQANVLLCEKRLEGNEGAASGNPALKEIKVACVMDEFSFASYKDTCTLLNLSIDSWERDLEEFLPDILFIESAWRGKEEAWNGKISRASAELVGVLDWCKARDVPTLFWNKEDPVHYGTFLSTAKLFDNVFTTDIGCIANYKRDLGHECVYLLPFGCNPVEQNPIEKFSRRQSANFAGSYYVRYPERARDLDTLLSTFVEHCGVEIYDRQHGKGDVNYAFPEKYHPLILGNLKYEQIDIAYKGYQYGINLNSVKRSSTMFARRVYELLACNTIVVSNYSLGVRQLFSELVVSSDSKTELKRRIEALSANSAYRAQLKAAGLRKVMTEHTYENRFSYVAEKVLGRKRGNLLPRINVLAVAYSSEELDRLVNMFRNFQYDNKSLTVAVRGDSFKLPAGGDGNERLVRALSFADAVGKFDAGSFFTLLKAENFYDKNYLVDLAIATKYTTAKIIAKGQFAEQRAAIGSEYMFGNAFYPDAALLSHEGATTVVAQALAALQGPAVLKTAHDEDVFYIDALSFYSGSKEEWAELPAENQIKINAGVKIDDVFDQAERVAPAVDLQIDALQVSAFTGGELGAIFDPPLKAEIGVVFTVRGSELQIDVGDNAKLPYYCYAKDPFPVEELWPNRDGKIYLEASPGLNLSSVAIFFDAKKNRLSHSIPTANLNQTVDIPQDAAFVRFGIRVAGSQAAARATIKRVIFDHVASEHNLAWVPSGKHLLIAPNYPEYDDYYRYGFVHRRVKSYRERGVVVDVLRFRPGSDLKLYEYEDVDVVSGGATVLEKVLHAGRYSSIAVHALDQEMWNLVSQYLDTTKVVVWLHGAEIQSWKRRMFNYATPQEVSIAKSNGERRDAFWKSVFALQHPNLHFVFVSNYFMREVIGDLDIEIQPENLHIIHNPIDQSIFSYQRKDKQLRKRILSVRPYATRVYANDLTVKTILELSNRPYFEELNFLLVGDGMLFDETVAPVRHFTNVEIRRKFLSQTEIAELHKEYGVFLCPSRMDTQGVSRDEAMSSGLVPITNGVGAIAEFLSEEAGFICDEEDYLQLAAAIDRLYHDPELFIKMSETAAASIRQSRGDDLIATQEIALIN</sequence>
<dbReference type="Gene3D" id="3.40.50.2000">
    <property type="entry name" value="Glycogen Phosphorylase B"/>
    <property type="match status" value="2"/>
</dbReference>
<reference evidence="2 3" key="1">
    <citation type="submission" date="2020-04" db="EMBL/GenBank/DDBJ databases">
        <authorList>
            <person name="De Canck E."/>
        </authorList>
    </citation>
    <scope>NUCLEOTIDE SEQUENCE [LARGE SCALE GENOMIC DNA]</scope>
    <source>
        <strain evidence="2 3">LMG 1861</strain>
    </source>
</reference>